<keyword evidence="7 13" id="KW-0812">Transmembrane</keyword>
<evidence type="ECO:0000256" key="7">
    <source>
        <dbReference type="ARBA" id="ARBA00022692"/>
    </source>
</evidence>
<accession>A0ABU0L8C5</accession>
<dbReference type="InterPro" id="IPR014314">
    <property type="entry name" value="Succ_DH_cytb556"/>
</dbReference>
<dbReference type="PANTHER" id="PTHR10978">
    <property type="entry name" value="SUCCINATE DEHYDROGENASE CYTOCHROME B560 SUBUNIT"/>
    <property type="match status" value="1"/>
</dbReference>
<sequence>MADSPSRVERPLSPHLQIYRPLFTMVMSIVHRITGIGLYFGMVLFVWWLLAAASTPSAFATYSSLAGSFIGLLVLFGFTWAMLHHAFGGVRHFIWDFIHGFGPQERMLLTQVSLAGSVALTVVLWIIALAVKG</sequence>
<comment type="similarity">
    <text evidence="4">Belongs to the cytochrome b560 family.</text>
</comment>
<keyword evidence="10" id="KW-0408">Iron</keyword>
<evidence type="ECO:0000256" key="9">
    <source>
        <dbReference type="ARBA" id="ARBA00022989"/>
    </source>
</evidence>
<keyword evidence="15" id="KW-1185">Reference proteome</keyword>
<comment type="subunit">
    <text evidence="12">Part of an enzyme complex containing four subunits: a flavoprotein, an iron-sulfur protein, plus two membrane-anchoring proteins, SdhC and SdhD. The complex can form homotrimers.</text>
</comment>
<dbReference type="PIRSF" id="PIRSF000178">
    <property type="entry name" value="SDH_cyt_b560"/>
    <property type="match status" value="1"/>
</dbReference>
<dbReference type="Gene3D" id="1.20.1300.10">
    <property type="entry name" value="Fumarate reductase/succinate dehydrogenase, transmembrane subunit"/>
    <property type="match status" value="1"/>
</dbReference>
<evidence type="ECO:0000256" key="12">
    <source>
        <dbReference type="ARBA" id="ARBA00025912"/>
    </source>
</evidence>
<dbReference type="PANTHER" id="PTHR10978:SF5">
    <property type="entry name" value="SUCCINATE DEHYDROGENASE CYTOCHROME B560 SUBUNIT, MITOCHONDRIAL"/>
    <property type="match status" value="1"/>
</dbReference>
<protein>
    <recommendedName>
        <fullName evidence="5">Succinate dehydrogenase cytochrome b556 subunit</fullName>
    </recommendedName>
</protein>
<evidence type="ECO:0000256" key="8">
    <source>
        <dbReference type="ARBA" id="ARBA00022723"/>
    </source>
</evidence>
<dbReference type="Proteomes" id="UP001241747">
    <property type="component" value="Unassembled WGS sequence"/>
</dbReference>
<keyword evidence="11 13" id="KW-0472">Membrane</keyword>
<evidence type="ECO:0000256" key="11">
    <source>
        <dbReference type="ARBA" id="ARBA00023136"/>
    </source>
</evidence>
<evidence type="ECO:0000256" key="2">
    <source>
        <dbReference type="ARBA" id="ARBA00004050"/>
    </source>
</evidence>
<evidence type="ECO:0000256" key="13">
    <source>
        <dbReference type="SAM" id="Phobius"/>
    </source>
</evidence>
<name>A0ABU0L8C5_XANAG</name>
<dbReference type="InterPro" id="IPR034804">
    <property type="entry name" value="SQR/QFR_C/D"/>
</dbReference>
<feature type="transmembrane region" description="Helical" evidence="13">
    <location>
        <begin position="108"/>
        <end position="131"/>
    </location>
</feature>
<evidence type="ECO:0000256" key="10">
    <source>
        <dbReference type="ARBA" id="ARBA00023004"/>
    </source>
</evidence>
<dbReference type="SUPFAM" id="SSF81343">
    <property type="entry name" value="Fumarate reductase respiratory complex transmembrane subunits"/>
    <property type="match status" value="1"/>
</dbReference>
<evidence type="ECO:0000256" key="6">
    <source>
        <dbReference type="ARBA" id="ARBA00022617"/>
    </source>
</evidence>
<gene>
    <name evidence="14" type="ORF">QOZ94_000154</name>
</gene>
<evidence type="ECO:0000256" key="1">
    <source>
        <dbReference type="ARBA" id="ARBA00001971"/>
    </source>
</evidence>
<evidence type="ECO:0000256" key="3">
    <source>
        <dbReference type="ARBA" id="ARBA00004370"/>
    </source>
</evidence>
<evidence type="ECO:0000256" key="4">
    <source>
        <dbReference type="ARBA" id="ARBA00007244"/>
    </source>
</evidence>
<evidence type="ECO:0000256" key="5">
    <source>
        <dbReference type="ARBA" id="ARBA00020076"/>
    </source>
</evidence>
<dbReference type="InterPro" id="IPR000701">
    <property type="entry name" value="SuccDH_FuR_B_TM-su"/>
</dbReference>
<feature type="transmembrane region" description="Helical" evidence="13">
    <location>
        <begin position="29"/>
        <end position="50"/>
    </location>
</feature>
<keyword evidence="9 13" id="KW-1133">Transmembrane helix</keyword>
<comment type="cofactor">
    <cofactor evidence="1">
        <name>heme</name>
        <dbReference type="ChEBI" id="CHEBI:30413"/>
    </cofactor>
</comment>
<dbReference type="NCBIfam" id="TIGR02970">
    <property type="entry name" value="succ_dehyd_cytB"/>
    <property type="match status" value="1"/>
</dbReference>
<keyword evidence="8" id="KW-0479">Metal-binding</keyword>
<proteinExistence type="inferred from homology"/>
<evidence type="ECO:0000313" key="14">
    <source>
        <dbReference type="EMBL" id="MDQ0503384.1"/>
    </source>
</evidence>
<dbReference type="CDD" id="cd03499">
    <property type="entry name" value="SQR_TypeC_SdhC"/>
    <property type="match status" value="1"/>
</dbReference>
<dbReference type="RefSeq" id="WP_237344291.1">
    <property type="nucleotide sequence ID" value="NZ_JABWGX010000003.1"/>
</dbReference>
<organism evidence="14 15">
    <name type="scientific">Xanthobacter agilis</name>
    <dbReference type="NCBI Taxonomy" id="47492"/>
    <lineage>
        <taxon>Bacteria</taxon>
        <taxon>Pseudomonadati</taxon>
        <taxon>Pseudomonadota</taxon>
        <taxon>Alphaproteobacteria</taxon>
        <taxon>Hyphomicrobiales</taxon>
        <taxon>Xanthobacteraceae</taxon>
        <taxon>Xanthobacter</taxon>
    </lineage>
</organism>
<comment type="subcellular location">
    <subcellularLocation>
        <location evidence="3">Membrane</location>
    </subcellularLocation>
</comment>
<comment type="function">
    <text evidence="2">Membrane-anchoring subunit of succinate dehydrogenase (SDH).</text>
</comment>
<feature type="transmembrane region" description="Helical" evidence="13">
    <location>
        <begin position="62"/>
        <end position="87"/>
    </location>
</feature>
<dbReference type="Pfam" id="PF01127">
    <property type="entry name" value="Sdh_cyt"/>
    <property type="match status" value="1"/>
</dbReference>
<keyword evidence="6" id="KW-0349">Heme</keyword>
<evidence type="ECO:0000313" key="15">
    <source>
        <dbReference type="Proteomes" id="UP001241747"/>
    </source>
</evidence>
<reference evidence="14 15" key="1">
    <citation type="submission" date="2023-07" db="EMBL/GenBank/DDBJ databases">
        <title>Genomic Encyclopedia of Type Strains, Phase IV (KMG-IV): sequencing the most valuable type-strain genomes for metagenomic binning, comparative biology and taxonomic classification.</title>
        <authorList>
            <person name="Goeker M."/>
        </authorList>
    </citation>
    <scope>NUCLEOTIDE SEQUENCE [LARGE SCALE GENOMIC DNA]</scope>
    <source>
        <strain evidence="14 15">DSM 3770</strain>
    </source>
</reference>
<dbReference type="EMBL" id="JAUSVY010000001">
    <property type="protein sequence ID" value="MDQ0503384.1"/>
    <property type="molecule type" value="Genomic_DNA"/>
</dbReference>
<comment type="caution">
    <text evidence="14">The sequence shown here is derived from an EMBL/GenBank/DDBJ whole genome shotgun (WGS) entry which is preliminary data.</text>
</comment>